<keyword evidence="2" id="KW-0175">Coiled coil</keyword>
<dbReference type="SMART" id="SM00052">
    <property type="entry name" value="EAL"/>
    <property type="match status" value="1"/>
</dbReference>
<dbReference type="InterPro" id="IPR035965">
    <property type="entry name" value="PAS-like_dom_sf"/>
</dbReference>
<dbReference type="FunFam" id="3.20.20.450:FF:000001">
    <property type="entry name" value="Cyclic di-GMP phosphodiesterase yahA"/>
    <property type="match status" value="1"/>
</dbReference>
<feature type="transmembrane region" description="Helical" evidence="3">
    <location>
        <begin position="28"/>
        <end position="47"/>
    </location>
</feature>
<dbReference type="CDD" id="cd01949">
    <property type="entry name" value="GGDEF"/>
    <property type="match status" value="1"/>
</dbReference>
<dbReference type="PROSITE" id="PS50887">
    <property type="entry name" value="GGDEF"/>
    <property type="match status" value="1"/>
</dbReference>
<dbReference type="KEGG" id="mmb:Mmol_0423"/>
<dbReference type="CDD" id="cd00130">
    <property type="entry name" value="PAS"/>
    <property type="match status" value="2"/>
</dbReference>
<dbReference type="CDD" id="cd01948">
    <property type="entry name" value="EAL"/>
    <property type="match status" value="1"/>
</dbReference>
<dbReference type="Pfam" id="PF00563">
    <property type="entry name" value="EAL"/>
    <property type="match status" value="1"/>
</dbReference>
<dbReference type="Pfam" id="PF08447">
    <property type="entry name" value="PAS_3"/>
    <property type="match status" value="1"/>
</dbReference>
<dbReference type="GO" id="GO:0071732">
    <property type="term" value="P:cellular response to nitric oxide"/>
    <property type="evidence" value="ECO:0007669"/>
    <property type="project" value="UniProtKB-ARBA"/>
</dbReference>
<dbReference type="PANTHER" id="PTHR44757:SF2">
    <property type="entry name" value="BIOFILM ARCHITECTURE MAINTENANCE PROTEIN MBAA"/>
    <property type="match status" value="1"/>
</dbReference>
<reference evidence="9 10" key="2">
    <citation type="journal article" date="2011" name="J. Bacteriol.">
        <title>Genomes of three methylotrophs from a single niche uncover genetic and metabolic divergence of Methylophilaceae.</title>
        <authorList>
            <person name="Lapidus A."/>
            <person name="Clum A."/>
            <person name="Labutti K."/>
            <person name="Kaluzhnaya M.G."/>
            <person name="Lim S."/>
            <person name="Beck D.A."/>
            <person name="Glavina Del Rio T."/>
            <person name="Nolan M."/>
            <person name="Mavromatis K."/>
            <person name="Huntemann M."/>
            <person name="Lucas S."/>
            <person name="Lidstrom M.E."/>
            <person name="Ivanova N."/>
            <person name="Chistoserdova L."/>
        </authorList>
    </citation>
    <scope>NUCLEOTIDE SEQUENCE [LARGE SCALE GENOMIC DNA]</scope>
    <source>
        <strain evidence="10">JLW8 / ATCC BAA-1282 / DSM 17540</strain>
    </source>
</reference>
<dbReference type="PROSITE" id="PS50113">
    <property type="entry name" value="PAC"/>
    <property type="match status" value="2"/>
</dbReference>
<dbReference type="SUPFAM" id="SSF141868">
    <property type="entry name" value="EAL domain-like"/>
    <property type="match status" value="1"/>
</dbReference>
<dbReference type="Pfam" id="PF13426">
    <property type="entry name" value="PAS_9"/>
    <property type="match status" value="1"/>
</dbReference>
<evidence type="ECO:0000259" key="7">
    <source>
        <dbReference type="PROSITE" id="PS50885"/>
    </source>
</evidence>
<keyword evidence="3" id="KW-0812">Transmembrane</keyword>
<protein>
    <submittedName>
        <fullName evidence="9">Diguanylate cyclase/phosphodiesterase with PAS/PAC sensor(S)</fullName>
    </submittedName>
</protein>
<evidence type="ECO:0000259" key="8">
    <source>
        <dbReference type="PROSITE" id="PS50887"/>
    </source>
</evidence>
<gene>
    <name evidence="9" type="ordered locus">Mmol_0423</name>
</gene>
<dbReference type="Pfam" id="PF17152">
    <property type="entry name" value="CHASE8"/>
    <property type="match status" value="1"/>
</dbReference>
<dbReference type="CDD" id="cd06225">
    <property type="entry name" value="HAMP"/>
    <property type="match status" value="1"/>
</dbReference>
<dbReference type="InterPro" id="IPR000700">
    <property type="entry name" value="PAS-assoc_C"/>
</dbReference>
<dbReference type="InterPro" id="IPR033417">
    <property type="entry name" value="CHASE8"/>
</dbReference>
<dbReference type="HOGENOM" id="CLU_000445_70_46_4"/>
<dbReference type="InterPro" id="IPR013655">
    <property type="entry name" value="PAS_fold_3"/>
</dbReference>
<dbReference type="InterPro" id="IPR001610">
    <property type="entry name" value="PAC"/>
</dbReference>
<feature type="domain" description="PAC" evidence="5">
    <location>
        <begin position="360"/>
        <end position="413"/>
    </location>
</feature>
<comment type="catalytic activity">
    <reaction evidence="1">
        <text>3',3'-c-di-GMP + H2O = 5'-phosphoguanylyl(3'-&gt;5')guanosine + H(+)</text>
        <dbReference type="Rhea" id="RHEA:24902"/>
        <dbReference type="ChEBI" id="CHEBI:15377"/>
        <dbReference type="ChEBI" id="CHEBI:15378"/>
        <dbReference type="ChEBI" id="CHEBI:58754"/>
        <dbReference type="ChEBI" id="CHEBI:58805"/>
        <dbReference type="EC" id="3.1.4.52"/>
    </reaction>
    <physiologicalReaction direction="left-to-right" evidence="1">
        <dbReference type="Rhea" id="RHEA:24903"/>
    </physiologicalReaction>
</comment>
<dbReference type="Proteomes" id="UP000002742">
    <property type="component" value="Chromosome"/>
</dbReference>
<dbReference type="Pfam" id="PF00990">
    <property type="entry name" value="GGDEF"/>
    <property type="match status" value="1"/>
</dbReference>
<dbReference type="Gene3D" id="3.30.450.20">
    <property type="entry name" value="PAS domain"/>
    <property type="match status" value="2"/>
</dbReference>
<sequence length="976" mass="110725">MNTYPTNEMDTTPRLQPKKSIRGEIRHLVLITVLTSLSLTFIFGAIYKINNEKQAVHSELETLAKITALNSQSSLVFNDARAAQEILQSLSARADVLDAQVLRVDGTVLAKKKFEKQTLSNDYLFVPNDALLSQLGNFLGISPSTYVTEHVTLKNTPLGNISIRFDTSIVLHEILITLGISLIITVVALLLSLLLMRRLIDHMMTPINLLINSAKDIAKKGMYGLRVKKIGDDELGIFTDQFNRMLEEIEKRDQALLSKNEQLEEEVARRTQALKENIEELKNSEFRWKFAIEGAGDGVWDWNIATDEAQYSKRWKEMLGYDENELLPTNQEWADRVHHDDVAYVKQTMQDYLEGKTALYVVEYRLKCKDNRYKWILGRGMIVSRDDQGNPLRMIGTHTDITERKKIEQQLRIAATAFESQEGIVVTNENFNILRVNQAFIDITGYEAEEATGKKPNILKSGRQSGEFYRNIYTSLRETGSWSGEIINRRKNGEIYPEHLTITAVKDADGQTTNYVGMFTDISVAKAASERIENLAFFDPLTNLPNRRLFSDRLTQALVNSTRSGNYGALVFLDLDHFKSLNDTLGHDYGDMLLKQVALRLSNCVREGDSVARLGGDEFVLLVENLSANDVEAAHQIEAIGDKILMSLNQPYQLQSHEYLSTPSIGISLFNGHQESSEDLLKHADIAMYQAKKAGRNTLRFFDPLMQETINMRVDLERELKKAIEQKQFELYYQVQMNSAGQPSGAEALIRWRHPERGIISPIQFIPVAEETGLITQIGEWVLNQACLQLQAWQLDQASKDFSLAINVSAKQFLQPDFANQVKNSIRSFHIDNTKLKLELTESMLIDNIEYVIHTMNTLGEIGIQFSLDDFGTGYSSLQYLKMLPLSQLKIDQSFVRDLATDNSNKTIVLTIITMAHSLGLNVIAEGVETDEQLQLLNAHGCGNYQGYYFSEPLSINEFNHQYMQFKNNPHSTFLH</sequence>
<name>C6WTL1_METML</name>
<dbReference type="PROSITE" id="PS50112">
    <property type="entry name" value="PAS"/>
    <property type="match status" value="2"/>
</dbReference>
<evidence type="ECO:0000256" key="3">
    <source>
        <dbReference type="SAM" id="Phobius"/>
    </source>
</evidence>
<dbReference type="NCBIfam" id="TIGR00229">
    <property type="entry name" value="sensory_box"/>
    <property type="match status" value="2"/>
</dbReference>
<keyword evidence="10" id="KW-1185">Reference proteome</keyword>
<dbReference type="eggNOG" id="COG5001">
    <property type="taxonomic scope" value="Bacteria"/>
</dbReference>
<evidence type="ECO:0000259" key="6">
    <source>
        <dbReference type="PROSITE" id="PS50883"/>
    </source>
</evidence>
<dbReference type="NCBIfam" id="TIGR00254">
    <property type="entry name" value="GGDEF"/>
    <property type="match status" value="1"/>
</dbReference>
<feature type="domain" description="PAS" evidence="4">
    <location>
        <begin position="407"/>
        <end position="454"/>
    </location>
</feature>
<feature type="transmembrane region" description="Helical" evidence="3">
    <location>
        <begin position="174"/>
        <end position="195"/>
    </location>
</feature>
<feature type="domain" description="PAS" evidence="4">
    <location>
        <begin position="284"/>
        <end position="356"/>
    </location>
</feature>
<dbReference type="InterPro" id="IPR029787">
    <property type="entry name" value="Nucleotide_cyclase"/>
</dbReference>
<dbReference type="EMBL" id="CP001672">
    <property type="protein sequence ID" value="ACT47333.1"/>
    <property type="molecule type" value="Genomic_DNA"/>
</dbReference>
<dbReference type="SMART" id="SM00267">
    <property type="entry name" value="GGDEF"/>
    <property type="match status" value="1"/>
</dbReference>
<dbReference type="SMART" id="SM00091">
    <property type="entry name" value="PAS"/>
    <property type="match status" value="2"/>
</dbReference>
<feature type="coiled-coil region" evidence="2">
    <location>
        <begin position="246"/>
        <end position="284"/>
    </location>
</feature>
<feature type="domain" description="EAL" evidence="6">
    <location>
        <begin position="713"/>
        <end position="967"/>
    </location>
</feature>
<dbReference type="Gene3D" id="3.20.20.450">
    <property type="entry name" value="EAL domain"/>
    <property type="match status" value="1"/>
</dbReference>
<dbReference type="PROSITE" id="PS50883">
    <property type="entry name" value="EAL"/>
    <property type="match status" value="1"/>
</dbReference>
<dbReference type="PANTHER" id="PTHR44757">
    <property type="entry name" value="DIGUANYLATE CYCLASE DGCP"/>
    <property type="match status" value="1"/>
</dbReference>
<accession>C6WTL1</accession>
<dbReference type="InterPro" id="IPR000014">
    <property type="entry name" value="PAS"/>
</dbReference>
<dbReference type="Gene3D" id="6.10.340.10">
    <property type="match status" value="1"/>
</dbReference>
<dbReference type="SUPFAM" id="SSF55073">
    <property type="entry name" value="Nucleotide cyclase"/>
    <property type="match status" value="1"/>
</dbReference>
<evidence type="ECO:0000259" key="5">
    <source>
        <dbReference type="PROSITE" id="PS50113"/>
    </source>
</evidence>
<evidence type="ECO:0000256" key="2">
    <source>
        <dbReference type="SAM" id="Coils"/>
    </source>
</evidence>
<dbReference type="GO" id="GO:0016020">
    <property type="term" value="C:membrane"/>
    <property type="evidence" value="ECO:0007669"/>
    <property type="project" value="InterPro"/>
</dbReference>
<organism evidence="9 10">
    <name type="scientific">Methylotenera mobilis (strain JLW8 / ATCC BAA-1282 / DSM 17540)</name>
    <dbReference type="NCBI Taxonomy" id="583345"/>
    <lineage>
        <taxon>Bacteria</taxon>
        <taxon>Pseudomonadati</taxon>
        <taxon>Pseudomonadota</taxon>
        <taxon>Betaproteobacteria</taxon>
        <taxon>Nitrosomonadales</taxon>
        <taxon>Methylophilaceae</taxon>
        <taxon>Methylotenera</taxon>
    </lineage>
</organism>
<dbReference type="RefSeq" id="WP_015831371.1">
    <property type="nucleotide sequence ID" value="NC_012968.1"/>
</dbReference>
<keyword evidence="3" id="KW-1133">Transmembrane helix</keyword>
<reference evidence="10" key="1">
    <citation type="submission" date="2009-07" db="EMBL/GenBank/DDBJ databases">
        <title>Complete sequence of Methylotenera mobilis JLW8.</title>
        <authorList>
            <consortium name="US DOE Joint Genome Institute"/>
            <person name="Lucas S."/>
            <person name="Copeland A."/>
            <person name="Lapidus A."/>
            <person name="Glavina del Rio T."/>
            <person name="Tice H."/>
            <person name="Bruce D."/>
            <person name="Goodwin L."/>
            <person name="Pitluck S."/>
            <person name="LaButti K.M."/>
            <person name="Clum A."/>
            <person name="Larimer F."/>
            <person name="Land M."/>
            <person name="Hauser L."/>
            <person name="Kyrpides N."/>
            <person name="Mikhailova N."/>
            <person name="Kayluzhnaya M."/>
            <person name="Chistoserdova L."/>
        </authorList>
    </citation>
    <scope>NUCLEOTIDE SEQUENCE [LARGE SCALE GENOMIC DNA]</scope>
    <source>
        <strain evidence="10">JLW8 / ATCC BAA-1282 / DSM 17540</strain>
    </source>
</reference>
<dbReference type="OrthoDB" id="9813903at2"/>
<feature type="domain" description="GGDEF" evidence="8">
    <location>
        <begin position="566"/>
        <end position="704"/>
    </location>
</feature>
<feature type="domain" description="PAC" evidence="5">
    <location>
        <begin position="482"/>
        <end position="534"/>
    </location>
</feature>
<proteinExistence type="predicted"/>
<dbReference type="AlphaFoldDB" id="C6WTL1"/>
<dbReference type="InterPro" id="IPR043128">
    <property type="entry name" value="Rev_trsase/Diguanyl_cyclase"/>
</dbReference>
<dbReference type="GO" id="GO:0071111">
    <property type="term" value="F:cyclic-guanylate-specific phosphodiesterase activity"/>
    <property type="evidence" value="ECO:0007669"/>
    <property type="project" value="UniProtKB-EC"/>
</dbReference>
<dbReference type="InterPro" id="IPR035919">
    <property type="entry name" value="EAL_sf"/>
</dbReference>
<dbReference type="STRING" id="583345.Mmol_0423"/>
<dbReference type="SMART" id="SM00086">
    <property type="entry name" value="PAC"/>
    <property type="match status" value="2"/>
</dbReference>
<evidence type="ECO:0000256" key="1">
    <source>
        <dbReference type="ARBA" id="ARBA00051114"/>
    </source>
</evidence>
<dbReference type="GO" id="GO:0007165">
    <property type="term" value="P:signal transduction"/>
    <property type="evidence" value="ECO:0007669"/>
    <property type="project" value="InterPro"/>
</dbReference>
<dbReference type="InterPro" id="IPR000160">
    <property type="entry name" value="GGDEF_dom"/>
</dbReference>
<dbReference type="InterPro" id="IPR003660">
    <property type="entry name" value="HAMP_dom"/>
</dbReference>
<dbReference type="InterPro" id="IPR001633">
    <property type="entry name" value="EAL_dom"/>
</dbReference>
<dbReference type="SUPFAM" id="SSF55785">
    <property type="entry name" value="PYP-like sensor domain (PAS domain)"/>
    <property type="match status" value="2"/>
</dbReference>
<evidence type="ECO:0000313" key="9">
    <source>
        <dbReference type="EMBL" id="ACT47333.1"/>
    </source>
</evidence>
<evidence type="ECO:0000313" key="10">
    <source>
        <dbReference type="Proteomes" id="UP000002742"/>
    </source>
</evidence>
<feature type="domain" description="HAMP" evidence="7">
    <location>
        <begin position="201"/>
        <end position="254"/>
    </location>
</feature>
<keyword evidence="3" id="KW-0472">Membrane</keyword>
<dbReference type="FunFam" id="3.30.70.270:FF:000001">
    <property type="entry name" value="Diguanylate cyclase domain protein"/>
    <property type="match status" value="1"/>
</dbReference>
<dbReference type="Gene3D" id="3.30.70.270">
    <property type="match status" value="1"/>
</dbReference>
<dbReference type="PROSITE" id="PS50885">
    <property type="entry name" value="HAMP"/>
    <property type="match status" value="1"/>
</dbReference>
<evidence type="ECO:0000259" key="4">
    <source>
        <dbReference type="PROSITE" id="PS50112"/>
    </source>
</evidence>
<dbReference type="InterPro" id="IPR052155">
    <property type="entry name" value="Biofilm_reg_signaling"/>
</dbReference>